<sequence>MDEADSRCKVGGWEVHDLLSLHTTLERVSSDKNLIQWTPIQPVTWLIVMLCLPKMKEAIETVRLLALNTKEISEVIRFYAKEGKLIELAILLMVARKKFMDPITVQSKSGFTLKECMMFRQCITIELAALIDEEYSLMGLDEKKEFIAMCREKRVAMISILHMLEIFERAGHSIEEYLHSMQYDAPEKQVAEEVATLLLQAGFLDAVPSNLEFSHLWESGDHIQEEKEQSEAPTKRVCGRDVHLKPYSLFLFDKQPRPNGQWNLIRKRFPCSSSAVLPFDAFWMSKASFCSGFPKTIEVQVKERTKGKEHRVWNFSSSKRWTFSALLVKRGIRCA</sequence>
<proteinExistence type="predicted"/>
<name>A0A5B7B9X3_DAVIN</name>
<dbReference type="EMBL" id="GHES01034706">
    <property type="protein sequence ID" value="MPA65265.1"/>
    <property type="molecule type" value="Transcribed_RNA"/>
</dbReference>
<dbReference type="AlphaFoldDB" id="A0A5B7B9X3"/>
<reference evidence="1" key="1">
    <citation type="submission" date="2019-08" db="EMBL/GenBank/DDBJ databases">
        <title>Reference gene set and small RNA set construction with multiple tissues from Davidia involucrata Baill.</title>
        <authorList>
            <person name="Yang H."/>
            <person name="Zhou C."/>
            <person name="Li G."/>
            <person name="Wang J."/>
            <person name="Gao P."/>
            <person name="Wang M."/>
            <person name="Wang R."/>
            <person name="Zhao Y."/>
        </authorList>
    </citation>
    <scope>NUCLEOTIDE SEQUENCE</scope>
    <source>
        <tissue evidence="1">Mixed with DoveR01_LX</tissue>
    </source>
</reference>
<organism evidence="1">
    <name type="scientific">Davidia involucrata</name>
    <name type="common">Dove tree</name>
    <dbReference type="NCBI Taxonomy" id="16924"/>
    <lineage>
        <taxon>Eukaryota</taxon>
        <taxon>Viridiplantae</taxon>
        <taxon>Streptophyta</taxon>
        <taxon>Embryophyta</taxon>
        <taxon>Tracheophyta</taxon>
        <taxon>Spermatophyta</taxon>
        <taxon>Magnoliopsida</taxon>
        <taxon>eudicotyledons</taxon>
        <taxon>Gunneridae</taxon>
        <taxon>Pentapetalae</taxon>
        <taxon>asterids</taxon>
        <taxon>Cornales</taxon>
        <taxon>Nyssaceae</taxon>
        <taxon>Davidia</taxon>
    </lineage>
</organism>
<gene>
    <name evidence="1" type="ORF">Din_034706</name>
</gene>
<protein>
    <submittedName>
        <fullName evidence="1">Uncharacterized protein</fullName>
    </submittedName>
</protein>
<evidence type="ECO:0000313" key="1">
    <source>
        <dbReference type="EMBL" id="MPA65265.1"/>
    </source>
</evidence>
<accession>A0A5B7B9X3</accession>